<gene>
    <name evidence="2" type="ORF">SAMN05444483_105176</name>
</gene>
<evidence type="ECO:0000256" key="1">
    <source>
        <dbReference type="SAM" id="SignalP"/>
    </source>
</evidence>
<proteinExistence type="predicted"/>
<sequence length="317" mass="35008">MKYIAAVAIFIFTSFHGLIAQVDDSQRISLGTYIPNSNGFSNSVQNYFGNKLASIASANGMGGTRSSSQFIITGAIDIISKDITPTTPPMHAYTIDVTFIIGDGINGVKYSSETRTVKGVGTNETKALISAIKGVNPRDPEFKQFVAEAKNSIIQHYNTNCDILIKKAQTLAAMNKYDEAIYSLSNVPEVSQECYNKSMEELLPIYQEKIDQDCQIKFNEANLVWTSNQNLIAADKAGRILAGIDPQANCYSQAIALSNKIGKKVKELNDRDYEFMLKQEQARIDDRKATVQAIRAIGEAYGNGQPQNVSYNVRGWW</sequence>
<evidence type="ECO:0000313" key="2">
    <source>
        <dbReference type="EMBL" id="SHG16097.1"/>
    </source>
</evidence>
<accession>A0A1M5HJJ2</accession>
<reference evidence="3" key="1">
    <citation type="submission" date="2016-11" db="EMBL/GenBank/DDBJ databases">
        <authorList>
            <person name="Varghese N."/>
            <person name="Submissions S."/>
        </authorList>
    </citation>
    <scope>NUCLEOTIDE SEQUENCE [LARGE SCALE GENOMIC DNA]</scope>
    <source>
        <strain evidence="3">DSM 24579</strain>
    </source>
</reference>
<evidence type="ECO:0008006" key="4">
    <source>
        <dbReference type="Google" id="ProtNLM"/>
    </source>
</evidence>
<dbReference type="AlphaFoldDB" id="A0A1M5HJJ2"/>
<dbReference type="Proteomes" id="UP000183945">
    <property type="component" value="Unassembled WGS sequence"/>
</dbReference>
<dbReference type="STRING" id="1073325.SAMN05444483_105176"/>
<organism evidence="2 3">
    <name type="scientific">Salegentibacter echinorum</name>
    <dbReference type="NCBI Taxonomy" id="1073325"/>
    <lineage>
        <taxon>Bacteria</taxon>
        <taxon>Pseudomonadati</taxon>
        <taxon>Bacteroidota</taxon>
        <taxon>Flavobacteriia</taxon>
        <taxon>Flavobacteriales</taxon>
        <taxon>Flavobacteriaceae</taxon>
        <taxon>Salegentibacter</taxon>
    </lineage>
</organism>
<name>A0A1M5HJJ2_SALEC</name>
<feature type="chain" id="PRO_5012409312" description="Tetratricopeptide repeat-containing protein" evidence="1">
    <location>
        <begin position="21"/>
        <end position="317"/>
    </location>
</feature>
<keyword evidence="1" id="KW-0732">Signal</keyword>
<dbReference type="EMBL" id="FQVT01000005">
    <property type="protein sequence ID" value="SHG16097.1"/>
    <property type="molecule type" value="Genomic_DNA"/>
</dbReference>
<feature type="signal peptide" evidence="1">
    <location>
        <begin position="1"/>
        <end position="20"/>
    </location>
</feature>
<keyword evidence="3" id="KW-1185">Reference proteome</keyword>
<dbReference type="RefSeq" id="WP_072879454.1">
    <property type="nucleotide sequence ID" value="NZ_FQVT01000005.1"/>
</dbReference>
<dbReference type="OrthoDB" id="1049190at2"/>
<evidence type="ECO:0000313" key="3">
    <source>
        <dbReference type="Proteomes" id="UP000183945"/>
    </source>
</evidence>
<protein>
    <recommendedName>
        <fullName evidence="4">Tetratricopeptide repeat-containing protein</fullName>
    </recommendedName>
</protein>